<reference evidence="3 4" key="1">
    <citation type="journal article" date="2018" name="Biotechnol. Biofuels">
        <title>Integrative visual omics of the white-rot fungus Polyporus brumalis exposes the biotechnological potential of its oxidative enzymes for delignifying raw plant biomass.</title>
        <authorList>
            <person name="Miyauchi S."/>
            <person name="Rancon A."/>
            <person name="Drula E."/>
            <person name="Hage H."/>
            <person name="Chaduli D."/>
            <person name="Favel A."/>
            <person name="Grisel S."/>
            <person name="Henrissat B."/>
            <person name="Herpoel-Gimbert I."/>
            <person name="Ruiz-Duenas F.J."/>
            <person name="Chevret D."/>
            <person name="Hainaut M."/>
            <person name="Lin J."/>
            <person name="Wang M."/>
            <person name="Pangilinan J."/>
            <person name="Lipzen A."/>
            <person name="Lesage-Meessen L."/>
            <person name="Navarro D."/>
            <person name="Riley R."/>
            <person name="Grigoriev I.V."/>
            <person name="Zhou S."/>
            <person name="Raouche S."/>
            <person name="Rosso M.N."/>
        </authorList>
    </citation>
    <scope>NUCLEOTIDE SEQUENCE [LARGE SCALE GENOMIC DNA]</scope>
    <source>
        <strain evidence="3 4">BRFM 1820</strain>
    </source>
</reference>
<evidence type="ECO:0000313" key="4">
    <source>
        <dbReference type="Proteomes" id="UP000256964"/>
    </source>
</evidence>
<dbReference type="EMBL" id="KZ857514">
    <property type="protein sequence ID" value="RDX41377.1"/>
    <property type="molecule type" value="Genomic_DNA"/>
</dbReference>
<evidence type="ECO:0000256" key="2">
    <source>
        <dbReference type="SAM" id="SignalP"/>
    </source>
</evidence>
<evidence type="ECO:0000313" key="3">
    <source>
        <dbReference type="EMBL" id="RDX41377.1"/>
    </source>
</evidence>
<gene>
    <name evidence="3" type="ORF">OH76DRAFT_218941</name>
</gene>
<proteinExistence type="predicted"/>
<keyword evidence="2" id="KW-0732">Signal</keyword>
<organism evidence="3 4">
    <name type="scientific">Lentinus brumalis</name>
    <dbReference type="NCBI Taxonomy" id="2498619"/>
    <lineage>
        <taxon>Eukaryota</taxon>
        <taxon>Fungi</taxon>
        <taxon>Dikarya</taxon>
        <taxon>Basidiomycota</taxon>
        <taxon>Agaricomycotina</taxon>
        <taxon>Agaricomycetes</taxon>
        <taxon>Polyporales</taxon>
        <taxon>Polyporaceae</taxon>
        <taxon>Lentinus</taxon>
    </lineage>
</organism>
<name>A0A371CM86_9APHY</name>
<accession>A0A371CM86</accession>
<evidence type="ECO:0008006" key="5">
    <source>
        <dbReference type="Google" id="ProtNLM"/>
    </source>
</evidence>
<feature type="region of interest" description="Disordered" evidence="1">
    <location>
        <begin position="151"/>
        <end position="171"/>
    </location>
</feature>
<dbReference type="AlphaFoldDB" id="A0A371CM86"/>
<evidence type="ECO:0000256" key="1">
    <source>
        <dbReference type="SAM" id="MobiDB-lite"/>
    </source>
</evidence>
<feature type="signal peptide" evidence="2">
    <location>
        <begin position="1"/>
        <end position="17"/>
    </location>
</feature>
<keyword evidence="4" id="KW-1185">Reference proteome</keyword>
<feature type="chain" id="PRO_5016844822" description="Secreted protein" evidence="2">
    <location>
        <begin position="18"/>
        <end position="171"/>
    </location>
</feature>
<dbReference type="Proteomes" id="UP000256964">
    <property type="component" value="Unassembled WGS sequence"/>
</dbReference>
<sequence length="171" mass="18111">MSGVVCWLPARALFVSALPNVVSIPSSAFAFVAGSRCNVSCNEASLSRGSQGCATLSVPQSHPSASICPSPGRLFRRLAHRAIGTGRSAQAQLARSSFPALGPEARDDLRRDAVRASAPPPAHYHVSAVDTGAATWWWELLTSLPRFSLPSQHPGEWHSTGRITSLRGATL</sequence>
<protein>
    <recommendedName>
        <fullName evidence="5">Secreted protein</fullName>
    </recommendedName>
</protein>